<proteinExistence type="predicted"/>
<dbReference type="Proteomes" id="UP001177003">
    <property type="component" value="Chromosome 8"/>
</dbReference>
<dbReference type="SUPFAM" id="SSF48239">
    <property type="entry name" value="Terpenoid cyclases/Protein prenyltransferases"/>
    <property type="match status" value="1"/>
</dbReference>
<dbReference type="EMBL" id="OX465084">
    <property type="protein sequence ID" value="CAI9299787.1"/>
    <property type="molecule type" value="Genomic_DNA"/>
</dbReference>
<gene>
    <name evidence="3" type="ORF">LSALG_LOCUS38475</name>
</gene>
<evidence type="ECO:0000313" key="3">
    <source>
        <dbReference type="EMBL" id="CAI9299787.1"/>
    </source>
</evidence>
<sequence>MAVLWWQKGLAPVIYLRPPLSRSDQTEKQQQKREKERIQAEEKMSPKRKLERGNDYTSRADTLIDAVKSMIWKVSHSLSTLELIDDLHRRGISYHFVDDISHLLDMIYHNYYQTQDKWDRMDLKLKALVLD</sequence>
<dbReference type="GO" id="GO:0010333">
    <property type="term" value="F:terpene synthase activity"/>
    <property type="evidence" value="ECO:0007669"/>
    <property type="project" value="InterPro"/>
</dbReference>
<keyword evidence="4" id="KW-1185">Reference proteome</keyword>
<reference evidence="3" key="1">
    <citation type="submission" date="2023-04" db="EMBL/GenBank/DDBJ databases">
        <authorList>
            <person name="Vijverberg K."/>
            <person name="Xiong W."/>
            <person name="Schranz E."/>
        </authorList>
    </citation>
    <scope>NUCLEOTIDE SEQUENCE</scope>
</reference>
<organism evidence="3 4">
    <name type="scientific">Lactuca saligna</name>
    <name type="common">Willowleaf lettuce</name>
    <dbReference type="NCBI Taxonomy" id="75948"/>
    <lineage>
        <taxon>Eukaryota</taxon>
        <taxon>Viridiplantae</taxon>
        <taxon>Streptophyta</taxon>
        <taxon>Embryophyta</taxon>
        <taxon>Tracheophyta</taxon>
        <taxon>Spermatophyta</taxon>
        <taxon>Magnoliopsida</taxon>
        <taxon>eudicotyledons</taxon>
        <taxon>Gunneridae</taxon>
        <taxon>Pentapetalae</taxon>
        <taxon>asterids</taxon>
        <taxon>campanulids</taxon>
        <taxon>Asterales</taxon>
        <taxon>Asteraceae</taxon>
        <taxon>Cichorioideae</taxon>
        <taxon>Cichorieae</taxon>
        <taxon>Lactucinae</taxon>
        <taxon>Lactuca</taxon>
    </lineage>
</organism>
<accession>A0AA36EL50</accession>
<feature type="compositionally biased region" description="Basic and acidic residues" evidence="1">
    <location>
        <begin position="24"/>
        <end position="45"/>
    </location>
</feature>
<dbReference type="Gene3D" id="1.50.10.130">
    <property type="entry name" value="Terpene synthase, N-terminal domain"/>
    <property type="match status" value="1"/>
</dbReference>
<dbReference type="AlphaFoldDB" id="A0AA36EL50"/>
<dbReference type="InterPro" id="IPR001906">
    <property type="entry name" value="Terpene_synth_N"/>
</dbReference>
<feature type="region of interest" description="Disordered" evidence="1">
    <location>
        <begin position="21"/>
        <end position="54"/>
    </location>
</feature>
<dbReference type="InterPro" id="IPR036965">
    <property type="entry name" value="Terpene_synth_N_sf"/>
</dbReference>
<name>A0AA36EL50_LACSI</name>
<protein>
    <recommendedName>
        <fullName evidence="2">Terpene synthase N-terminal domain-containing protein</fullName>
    </recommendedName>
</protein>
<dbReference type="Pfam" id="PF01397">
    <property type="entry name" value="Terpene_synth"/>
    <property type="match status" value="1"/>
</dbReference>
<dbReference type="InterPro" id="IPR008930">
    <property type="entry name" value="Terpenoid_cyclase/PrenylTrfase"/>
</dbReference>
<feature type="domain" description="Terpene synthase N-terminal" evidence="2">
    <location>
        <begin position="49"/>
        <end position="128"/>
    </location>
</feature>
<evidence type="ECO:0000256" key="1">
    <source>
        <dbReference type="SAM" id="MobiDB-lite"/>
    </source>
</evidence>
<evidence type="ECO:0000259" key="2">
    <source>
        <dbReference type="Pfam" id="PF01397"/>
    </source>
</evidence>
<evidence type="ECO:0000313" key="4">
    <source>
        <dbReference type="Proteomes" id="UP001177003"/>
    </source>
</evidence>